<sequence>MAGVQRTPPRPQNINLTQTQSEPDINSASERDDYVTSRHKRPRPEYSPRGQNDIQDLFDTWKRDQDNRITKILEDQTTLISKLVTDISEIKAQNIKIQESNAEIFKTNAEIERSMSFMNQKFEDLRKEVEELKKERQEQRGYIENLEKKVADLQYKSRSSGVEIRNIPETDSDTTNGLMKTVCNIGKLIGVPIPEAELRDVYRLPGKPTTGSAAPSLRPIIAEFTTVRTKQNLLSAIRSYNNKVSKENKLNTELIGLPGKRRAVYVAEQLPPSSKRLFYLAREFAKKHSYTFCWGKANRDQSLEDLRQHIHNFYIPLARQFIVLFPEGGFLHKRREISQRFAEKNNLPKLEYVSLPRAGAMKVIMEEVGPQVDPTPSTSKDNSRKDDNFNQRNAKLIIESTVGDSIDWILDVTIAYPDRIPLHLQDVVCGIRPPCATHLHYRLYPSSDVPVDTEGMTQWLYDRFIEKDQMLEEFYRTGRFPTKGSGPHLARVVRQDNLRFLILHTFFIASTYLQFMLARSIYNWLW</sequence>
<accession>A0ACC2QN47</accession>
<dbReference type="Proteomes" id="UP001231649">
    <property type="component" value="Chromosome 3"/>
</dbReference>
<reference evidence="1" key="1">
    <citation type="submission" date="2023-03" db="EMBL/GenBank/DDBJ databases">
        <title>Chromosome-level genomes of two armyworms, Mythimna separata and Mythimna loreyi, provide insights into the biosynthesis and reception of sex pheromones.</title>
        <authorList>
            <person name="Zhao H."/>
        </authorList>
    </citation>
    <scope>NUCLEOTIDE SEQUENCE</scope>
    <source>
        <strain evidence="1">BeijingLab</strain>
    </source>
</reference>
<dbReference type="EMBL" id="CM056779">
    <property type="protein sequence ID" value="KAJ8719827.1"/>
    <property type="molecule type" value="Genomic_DNA"/>
</dbReference>
<keyword evidence="2" id="KW-1185">Reference proteome</keyword>
<comment type="caution">
    <text evidence="1">The sequence shown here is derived from an EMBL/GenBank/DDBJ whole genome shotgun (WGS) entry which is preliminary data.</text>
</comment>
<organism evidence="1 2">
    <name type="scientific">Mythimna loreyi</name>
    <dbReference type="NCBI Taxonomy" id="667449"/>
    <lineage>
        <taxon>Eukaryota</taxon>
        <taxon>Metazoa</taxon>
        <taxon>Ecdysozoa</taxon>
        <taxon>Arthropoda</taxon>
        <taxon>Hexapoda</taxon>
        <taxon>Insecta</taxon>
        <taxon>Pterygota</taxon>
        <taxon>Neoptera</taxon>
        <taxon>Endopterygota</taxon>
        <taxon>Lepidoptera</taxon>
        <taxon>Glossata</taxon>
        <taxon>Ditrysia</taxon>
        <taxon>Noctuoidea</taxon>
        <taxon>Noctuidae</taxon>
        <taxon>Noctuinae</taxon>
        <taxon>Hadenini</taxon>
        <taxon>Mythimna</taxon>
    </lineage>
</organism>
<name>A0ACC2QN47_9NEOP</name>
<protein>
    <submittedName>
        <fullName evidence="1">Uncharacterized protein</fullName>
    </submittedName>
</protein>
<evidence type="ECO:0000313" key="1">
    <source>
        <dbReference type="EMBL" id="KAJ8719827.1"/>
    </source>
</evidence>
<evidence type="ECO:0000313" key="2">
    <source>
        <dbReference type="Proteomes" id="UP001231649"/>
    </source>
</evidence>
<proteinExistence type="predicted"/>
<gene>
    <name evidence="1" type="ORF">PYW08_012002</name>
</gene>